<dbReference type="InterPro" id="IPR035472">
    <property type="entry name" value="RpiR-like_SIS"/>
</dbReference>
<evidence type="ECO:0000256" key="2">
    <source>
        <dbReference type="ARBA" id="ARBA00023125"/>
    </source>
</evidence>
<dbReference type="InterPro" id="IPR047640">
    <property type="entry name" value="RpiR-like"/>
</dbReference>
<proteinExistence type="predicted"/>
<keyword evidence="3" id="KW-0804">Transcription</keyword>
<organism evidence="6 7">
    <name type="scientific">Fundicoccus ignavus</name>
    <dbReference type="NCBI Taxonomy" id="2664442"/>
    <lineage>
        <taxon>Bacteria</taxon>
        <taxon>Bacillati</taxon>
        <taxon>Bacillota</taxon>
        <taxon>Bacilli</taxon>
        <taxon>Lactobacillales</taxon>
        <taxon>Aerococcaceae</taxon>
        <taxon>Fundicoccus</taxon>
    </lineage>
</organism>
<feature type="domain" description="SIS" evidence="5">
    <location>
        <begin position="124"/>
        <end position="265"/>
    </location>
</feature>
<dbReference type="InterPro" id="IPR046348">
    <property type="entry name" value="SIS_dom_sf"/>
</dbReference>
<dbReference type="Pfam" id="PF01380">
    <property type="entry name" value="SIS"/>
    <property type="match status" value="1"/>
</dbReference>
<dbReference type="Gene3D" id="3.40.50.10490">
    <property type="entry name" value="Glucose-6-phosphate isomerase like protein, domain 1"/>
    <property type="match status" value="1"/>
</dbReference>
<dbReference type="PANTHER" id="PTHR30514">
    <property type="entry name" value="GLUCOKINASE"/>
    <property type="match status" value="1"/>
</dbReference>
<dbReference type="SUPFAM" id="SSF46689">
    <property type="entry name" value="Homeodomain-like"/>
    <property type="match status" value="1"/>
</dbReference>
<evidence type="ECO:0000313" key="6">
    <source>
        <dbReference type="EMBL" id="MRI85037.1"/>
    </source>
</evidence>
<evidence type="ECO:0000259" key="4">
    <source>
        <dbReference type="PROSITE" id="PS51071"/>
    </source>
</evidence>
<keyword evidence="7" id="KW-1185">Reference proteome</keyword>
<evidence type="ECO:0000256" key="1">
    <source>
        <dbReference type="ARBA" id="ARBA00023015"/>
    </source>
</evidence>
<reference evidence="6 7" key="1">
    <citation type="submission" date="2019-11" db="EMBL/GenBank/DDBJ databases">
        <title>Characterisation of Fundicoccus ignavus gen. nov. sp. nov., a novel genus of the family Aerococcaceae isolated from bulk tank milk.</title>
        <authorList>
            <person name="Siebert A."/>
            <person name="Huptas C."/>
            <person name="Wenning M."/>
            <person name="Scherer S."/>
            <person name="Doll E.V."/>
        </authorList>
    </citation>
    <scope>NUCLEOTIDE SEQUENCE [LARGE SCALE GENOMIC DNA]</scope>
    <source>
        <strain evidence="6 7">WS4759</strain>
    </source>
</reference>
<dbReference type="SUPFAM" id="SSF53697">
    <property type="entry name" value="SIS domain"/>
    <property type="match status" value="1"/>
</dbReference>
<dbReference type="InterPro" id="IPR036388">
    <property type="entry name" value="WH-like_DNA-bd_sf"/>
</dbReference>
<dbReference type="Proteomes" id="UP000430975">
    <property type="component" value="Unassembled WGS sequence"/>
</dbReference>
<feature type="domain" description="HTH rpiR-type" evidence="4">
    <location>
        <begin position="1"/>
        <end position="75"/>
    </location>
</feature>
<gene>
    <name evidence="6" type="ORF">GIY09_04010</name>
</gene>
<dbReference type="CDD" id="cd05013">
    <property type="entry name" value="SIS_RpiR"/>
    <property type="match status" value="1"/>
</dbReference>
<dbReference type="Pfam" id="PF01418">
    <property type="entry name" value="HTH_6"/>
    <property type="match status" value="1"/>
</dbReference>
<evidence type="ECO:0000313" key="7">
    <source>
        <dbReference type="Proteomes" id="UP000430975"/>
    </source>
</evidence>
<dbReference type="InterPro" id="IPR000281">
    <property type="entry name" value="HTH_RpiR"/>
</dbReference>
<dbReference type="PROSITE" id="PS51464">
    <property type="entry name" value="SIS"/>
    <property type="match status" value="1"/>
</dbReference>
<dbReference type="GO" id="GO:0003700">
    <property type="term" value="F:DNA-binding transcription factor activity"/>
    <property type="evidence" value="ECO:0007669"/>
    <property type="project" value="InterPro"/>
</dbReference>
<evidence type="ECO:0000256" key="3">
    <source>
        <dbReference type="ARBA" id="ARBA00023163"/>
    </source>
</evidence>
<dbReference type="AlphaFoldDB" id="A0A6I2GB97"/>
<dbReference type="PROSITE" id="PS51071">
    <property type="entry name" value="HTH_RPIR"/>
    <property type="match status" value="1"/>
</dbReference>
<name>A0A6I2GB97_9LACT</name>
<dbReference type="GO" id="GO:1901135">
    <property type="term" value="P:carbohydrate derivative metabolic process"/>
    <property type="evidence" value="ECO:0007669"/>
    <property type="project" value="InterPro"/>
</dbReference>
<evidence type="ECO:0000259" key="5">
    <source>
        <dbReference type="PROSITE" id="PS51464"/>
    </source>
</evidence>
<comment type="caution">
    <text evidence="6">The sequence shown here is derived from an EMBL/GenBank/DDBJ whole genome shotgun (WGS) entry which is preliminary data.</text>
</comment>
<dbReference type="InterPro" id="IPR009057">
    <property type="entry name" value="Homeodomain-like_sf"/>
</dbReference>
<dbReference type="GO" id="GO:0097367">
    <property type="term" value="F:carbohydrate derivative binding"/>
    <property type="evidence" value="ECO:0007669"/>
    <property type="project" value="InterPro"/>
</dbReference>
<keyword evidence="2" id="KW-0238">DNA-binding</keyword>
<accession>A0A6I2GB97</accession>
<keyword evidence="1" id="KW-0805">Transcription regulation</keyword>
<dbReference type="GO" id="GO:0003677">
    <property type="term" value="F:DNA binding"/>
    <property type="evidence" value="ECO:0007669"/>
    <property type="project" value="UniProtKB-KW"/>
</dbReference>
<protein>
    <submittedName>
        <fullName evidence="6">SIS domain-containing protein</fullName>
    </submittedName>
</protein>
<dbReference type="InterPro" id="IPR001347">
    <property type="entry name" value="SIS_dom"/>
</dbReference>
<dbReference type="EMBL" id="WJQS01000003">
    <property type="protein sequence ID" value="MRI85037.1"/>
    <property type="molecule type" value="Genomic_DNA"/>
</dbReference>
<dbReference type="PANTHER" id="PTHR30514:SF10">
    <property type="entry name" value="MURR_RPIR FAMILY TRANSCRIPTIONAL REGULATOR"/>
    <property type="match status" value="1"/>
</dbReference>
<sequence length="304" mass="34259">MLIIEHLKAMTFSDAENQIADYLIKHPHELDQLTTQNLANFTHTNPNSVIRLAKKLGFDGWTSLRTEYQKEWQYLNSHFNVIDANIPFDNKDDVITIMHKLAQLEQNTISDTVSLVERDALVKARTLLLEANQIIVFASLTNANIATDFITKMRRIGMPVTLSSEFDISVYEAYNASPDTCGLIISYTGENATYIHCGKFLKEKDAKILSLTNMGDNQIARMSDCNLSITTRERLYSKIGNFTSNTSIIYLLDLLYSVVFAANYQKNLDHLIQIGQAYDGRKTTNALIEEAGSLAGKPAYEVLE</sequence>
<dbReference type="Gene3D" id="1.10.10.10">
    <property type="entry name" value="Winged helix-like DNA-binding domain superfamily/Winged helix DNA-binding domain"/>
    <property type="match status" value="1"/>
</dbReference>
<dbReference type="RefSeq" id="WP_153863290.1">
    <property type="nucleotide sequence ID" value="NZ_WJQS01000003.1"/>
</dbReference>